<dbReference type="RefSeq" id="WP_147053102.1">
    <property type="nucleotide sequence ID" value="NZ_CP042437.1"/>
</dbReference>
<gene>
    <name evidence="2" type="ORF">FSB76_08135</name>
</gene>
<sequence>MKTLFVRIKTISPLLYYCALGHLALFILMLIIAQFDHRQLMGINLWTKPIKFAISIAIYCLTWPLLLQYLPYEQLKRRFVNFTVFAMSFEMLAIATQAARGQLSHYNTSGAYNALVFSTMGIVIVSQTLFALYIGIKFFKVKAVKLTPALLWAIRLGIIMACIFALEGGVMASRLAHTVGAADGSPGLPLFNWSRIAGDLRIAHFMGLHALQIIPLFVVFSGVKNSRPAVIFASVYFIAVSLLFYNAMLGRPLF</sequence>
<feature type="transmembrane region" description="Helical" evidence="1">
    <location>
        <begin position="111"/>
        <end position="134"/>
    </location>
</feature>
<name>A0A5B8VWF1_9SPHI</name>
<feature type="transmembrane region" description="Helical" evidence="1">
    <location>
        <begin position="146"/>
        <end position="166"/>
    </location>
</feature>
<feature type="transmembrane region" description="Helical" evidence="1">
    <location>
        <begin position="202"/>
        <end position="223"/>
    </location>
</feature>
<proteinExistence type="predicted"/>
<keyword evidence="1" id="KW-0472">Membrane</keyword>
<feature type="transmembrane region" description="Helical" evidence="1">
    <location>
        <begin position="79"/>
        <end position="99"/>
    </location>
</feature>
<evidence type="ECO:0000313" key="3">
    <source>
        <dbReference type="Proteomes" id="UP000321362"/>
    </source>
</evidence>
<dbReference type="AlphaFoldDB" id="A0A5B8VWF1"/>
<accession>A0A5B8VWF1</accession>
<keyword evidence="1" id="KW-1133">Transmembrane helix</keyword>
<feature type="transmembrane region" description="Helical" evidence="1">
    <location>
        <begin position="14"/>
        <end position="32"/>
    </location>
</feature>
<dbReference type="KEGG" id="mgk:FSB76_08135"/>
<dbReference type="OrthoDB" id="343560at2"/>
<evidence type="ECO:0000313" key="2">
    <source>
        <dbReference type="EMBL" id="QEC75917.1"/>
    </source>
</evidence>
<keyword evidence="1" id="KW-0812">Transmembrane</keyword>
<dbReference type="Proteomes" id="UP000321362">
    <property type="component" value="Chromosome"/>
</dbReference>
<reference evidence="2 3" key="1">
    <citation type="journal article" date="2013" name="J. Microbiol.">
        <title>Mucilaginibacter ginsenosidivorax sp. nov., with ginsenoside converting activity isolated from sediment.</title>
        <authorList>
            <person name="Kim J.K."/>
            <person name="Choi T.E."/>
            <person name="Liu Q.M."/>
            <person name="Park H.Y."/>
            <person name="Yi T.H."/>
            <person name="Yoon M.H."/>
            <person name="Kim S.C."/>
            <person name="Im W.T."/>
        </authorList>
    </citation>
    <scope>NUCLEOTIDE SEQUENCE [LARGE SCALE GENOMIC DNA]</scope>
    <source>
        <strain evidence="2 3">KHI28</strain>
    </source>
</reference>
<protein>
    <submittedName>
        <fullName evidence="2">Uncharacterized protein</fullName>
    </submittedName>
</protein>
<feature type="transmembrane region" description="Helical" evidence="1">
    <location>
        <begin position="230"/>
        <end position="248"/>
    </location>
</feature>
<organism evidence="2 3">
    <name type="scientific">Mucilaginibacter ginsenosidivorax</name>
    <dbReference type="NCBI Taxonomy" id="862126"/>
    <lineage>
        <taxon>Bacteria</taxon>
        <taxon>Pseudomonadati</taxon>
        <taxon>Bacteroidota</taxon>
        <taxon>Sphingobacteriia</taxon>
        <taxon>Sphingobacteriales</taxon>
        <taxon>Sphingobacteriaceae</taxon>
        <taxon>Mucilaginibacter</taxon>
    </lineage>
</organism>
<keyword evidence="3" id="KW-1185">Reference proteome</keyword>
<feature type="transmembrane region" description="Helical" evidence="1">
    <location>
        <begin position="52"/>
        <end position="72"/>
    </location>
</feature>
<dbReference type="EMBL" id="CP042437">
    <property type="protein sequence ID" value="QEC75917.1"/>
    <property type="molecule type" value="Genomic_DNA"/>
</dbReference>
<evidence type="ECO:0000256" key="1">
    <source>
        <dbReference type="SAM" id="Phobius"/>
    </source>
</evidence>